<keyword evidence="3" id="KW-1185">Reference proteome</keyword>
<keyword evidence="1" id="KW-0812">Transmembrane</keyword>
<proteinExistence type="predicted"/>
<protein>
    <submittedName>
        <fullName evidence="2">Uncharacterized protein</fullName>
    </submittedName>
</protein>
<accession>A0A2R5G8Z2</accession>
<evidence type="ECO:0000313" key="3">
    <source>
        <dbReference type="Proteomes" id="UP000241890"/>
    </source>
</evidence>
<feature type="transmembrane region" description="Helical" evidence="1">
    <location>
        <begin position="96"/>
        <end position="116"/>
    </location>
</feature>
<feature type="transmembrane region" description="Helical" evidence="1">
    <location>
        <begin position="221"/>
        <end position="241"/>
    </location>
</feature>
<evidence type="ECO:0000313" key="2">
    <source>
        <dbReference type="EMBL" id="GBG24953.1"/>
    </source>
</evidence>
<feature type="transmembrane region" description="Helical" evidence="1">
    <location>
        <begin position="136"/>
        <end position="152"/>
    </location>
</feature>
<keyword evidence="1" id="KW-0472">Membrane</keyword>
<gene>
    <name evidence="2" type="ORF">FCC1311_011702</name>
</gene>
<evidence type="ECO:0000256" key="1">
    <source>
        <dbReference type="SAM" id="Phobius"/>
    </source>
</evidence>
<reference evidence="2 3" key="1">
    <citation type="submission" date="2017-12" db="EMBL/GenBank/DDBJ databases">
        <title>Sequencing, de novo assembly and annotation of complete genome of a new Thraustochytrid species, strain FCC1311.</title>
        <authorList>
            <person name="Sedici K."/>
            <person name="Godart F."/>
            <person name="Aiese Cigliano R."/>
            <person name="Sanseverino W."/>
            <person name="Barakat M."/>
            <person name="Ortet P."/>
            <person name="Marechal E."/>
            <person name="Cagnac O."/>
            <person name="Amato A."/>
        </authorList>
    </citation>
    <scope>NUCLEOTIDE SEQUENCE [LARGE SCALE GENOMIC DNA]</scope>
</reference>
<dbReference type="InParanoid" id="A0A2R5G8Z2"/>
<dbReference type="Proteomes" id="UP000241890">
    <property type="component" value="Unassembled WGS sequence"/>
</dbReference>
<feature type="transmembrane region" description="Helical" evidence="1">
    <location>
        <begin position="68"/>
        <end position="90"/>
    </location>
</feature>
<dbReference type="EMBL" id="BEYU01000009">
    <property type="protein sequence ID" value="GBG24953.1"/>
    <property type="molecule type" value="Genomic_DNA"/>
</dbReference>
<organism evidence="2 3">
    <name type="scientific">Hondaea fermentalgiana</name>
    <dbReference type="NCBI Taxonomy" id="2315210"/>
    <lineage>
        <taxon>Eukaryota</taxon>
        <taxon>Sar</taxon>
        <taxon>Stramenopiles</taxon>
        <taxon>Bigyra</taxon>
        <taxon>Labyrinthulomycetes</taxon>
        <taxon>Thraustochytrida</taxon>
        <taxon>Thraustochytriidae</taxon>
        <taxon>Hondaea</taxon>
    </lineage>
</organism>
<name>A0A2R5G8Z2_9STRA</name>
<keyword evidence="1" id="KW-1133">Transmembrane helix</keyword>
<comment type="caution">
    <text evidence="2">The sequence shown here is derived from an EMBL/GenBank/DDBJ whole genome shotgun (WGS) entry which is preliminary data.</text>
</comment>
<sequence>MGRDVETVVPVGAGADDLSGVQRQAEASMPTAQEDESAVAKKAMEKPEMNIVHRKLRGQYLKGKGESVLLNLIACSSECVFALLVGMQVYEVDVPAGIALIIVASIMLVSLTFWLWAERGASEHKQIERELHAQSFNALALVATLVTLLLFPETKSQVIGDPGNVLFLLLGTLTDLYDALMLVKARAEFMQIVESAPWSQVVIDVLAMALIMGPAWFLVSILWLCVGVVLGMVVGVVDLLVRVRDLFSCTTTEDVSAEKDTSSNVSTSDDDEYVDPDDVDFVQCTSRMLVCLEIDLIAVAVLFS</sequence>
<dbReference type="AlphaFoldDB" id="A0A2R5G8Z2"/>